<dbReference type="InterPro" id="IPR019270">
    <property type="entry name" value="DUF2283"/>
</dbReference>
<gene>
    <name evidence="1" type="ORF">EMB92_08290</name>
</gene>
<dbReference type="RefSeq" id="WP_150394477.1">
    <property type="nucleotide sequence ID" value="NZ_RZJP01000003.1"/>
</dbReference>
<name>A0A5M9ZBG7_9BIFI</name>
<sequence>MNITYDPDADAAYISIADNIVEEHVHHTVEVPFFPNDENSYVNVDFSQNGNILGIEILDASSHLDPHVIASAQLIHN</sequence>
<organism evidence="1 2">
    <name type="scientific">Bifidobacterium callitrichos</name>
    <dbReference type="NCBI Taxonomy" id="762209"/>
    <lineage>
        <taxon>Bacteria</taxon>
        <taxon>Bacillati</taxon>
        <taxon>Actinomycetota</taxon>
        <taxon>Actinomycetes</taxon>
        <taxon>Bifidobacteriales</taxon>
        <taxon>Bifidobacteriaceae</taxon>
        <taxon>Bifidobacterium</taxon>
    </lineage>
</organism>
<dbReference type="AlphaFoldDB" id="A0A5M9ZBG7"/>
<dbReference type="Proteomes" id="UP000326060">
    <property type="component" value="Unassembled WGS sequence"/>
</dbReference>
<proteinExistence type="predicted"/>
<dbReference type="EMBL" id="RZJP01000003">
    <property type="protein sequence ID" value="KAA8815935.1"/>
    <property type="molecule type" value="Genomic_DNA"/>
</dbReference>
<reference evidence="1 2" key="1">
    <citation type="journal article" date="2019" name="Syst. Appl. Microbiol.">
        <title>Characterization of Bifidobacterium species in feaces of the Egyptian fruit bat: Description of B. vespertilionis sp. nov. and B. rousetti sp. nov.</title>
        <authorList>
            <person name="Modesto M."/>
            <person name="Satti M."/>
            <person name="Watanabe K."/>
            <person name="Puglisi E."/>
            <person name="Morelli L."/>
            <person name="Huang C.-H."/>
            <person name="Liou J.-S."/>
            <person name="Miyashita M."/>
            <person name="Tamura T."/>
            <person name="Saito S."/>
            <person name="Mori K."/>
            <person name="Huang L."/>
            <person name="Sciavilla P."/>
            <person name="Sandri C."/>
            <person name="Spiezio C."/>
            <person name="Vitali F."/>
            <person name="Cavalieri D."/>
            <person name="Perpetuini G."/>
            <person name="Tofalo R."/>
            <person name="Bonetti A."/>
            <person name="Arita M."/>
            <person name="Mattarelli P."/>
        </authorList>
    </citation>
    <scope>NUCLEOTIDE SEQUENCE [LARGE SCALE GENOMIC DNA]</scope>
    <source>
        <strain evidence="1 2">RST27</strain>
    </source>
</reference>
<comment type="caution">
    <text evidence="1">The sequence shown here is derived from an EMBL/GenBank/DDBJ whole genome shotgun (WGS) entry which is preliminary data.</text>
</comment>
<evidence type="ECO:0000313" key="1">
    <source>
        <dbReference type="EMBL" id="KAA8815935.1"/>
    </source>
</evidence>
<dbReference type="Pfam" id="PF10049">
    <property type="entry name" value="DUF2283"/>
    <property type="match status" value="1"/>
</dbReference>
<accession>A0A5M9ZBG7</accession>
<protein>
    <submittedName>
        <fullName evidence="1">DUF2283 domain-containing protein</fullName>
    </submittedName>
</protein>
<evidence type="ECO:0000313" key="2">
    <source>
        <dbReference type="Proteomes" id="UP000326060"/>
    </source>
</evidence>